<name>A0A517Y8W3_9BACT</name>
<dbReference type="PANTHER" id="PTHR30097">
    <property type="entry name" value="CATION EFFLUX SYSTEM PROTEIN CUSB"/>
    <property type="match status" value="1"/>
</dbReference>
<evidence type="ECO:0000256" key="2">
    <source>
        <dbReference type="SAM" id="Phobius"/>
    </source>
</evidence>
<sequence>MTRSKFIINIAVSLMSLGVAIGLGAYAFNEWKSRQTAAATSKDAPPKAPIADGNTPVRISAEARKNLGVSSKPLQLSTYFRKIEVPGVITDRPGISDRGVVAPVTGIVTKIHAYPGSTVAPNAPLFALRLVSDSLHTSQLELFKATKEIEIARQQQKRLEGLADMGGIAGSRLIEIENQVKRMDVNVLAYRQDLKARGLSEKQIEAAANGDFVAEITVTAPGEQALKVAEVALASAIEGEPARLPFSFELQMLKVELGQQIEAGQLLCTLADHRALLIEGQGFKKDMPLIQRTAKEQLPINVGFEVEEGNNWPALPNELQISHVANLIDTETRTFSFYLPLDNQWQAYSQGGKERLIWRFRPGDRVSLSIAVEKIENVFVLPQAALVREGPEAFVFRQNGDLFDRVAVHVLHEDSTSVVIANDGGPRKGAFVAQNAAASLNRVLKAQLASGIPTNVHVHADGTTHEAH</sequence>
<evidence type="ECO:0000256" key="1">
    <source>
        <dbReference type="ARBA" id="ARBA00022448"/>
    </source>
</evidence>
<keyword evidence="2" id="KW-0812">Transmembrane</keyword>
<dbReference type="GO" id="GO:0060003">
    <property type="term" value="P:copper ion export"/>
    <property type="evidence" value="ECO:0007669"/>
    <property type="project" value="TreeGrafter"/>
</dbReference>
<feature type="transmembrane region" description="Helical" evidence="2">
    <location>
        <begin position="6"/>
        <end position="28"/>
    </location>
</feature>
<dbReference type="InterPro" id="IPR051909">
    <property type="entry name" value="MFP_Cation_Efflux"/>
</dbReference>
<dbReference type="Gene3D" id="1.10.287.470">
    <property type="entry name" value="Helix hairpin bin"/>
    <property type="match status" value="1"/>
</dbReference>
<dbReference type="OrthoDB" id="235102at2"/>
<accession>A0A517Y8W3</accession>
<dbReference type="PANTHER" id="PTHR30097:SF4">
    <property type="entry name" value="SLR6042 PROTEIN"/>
    <property type="match status" value="1"/>
</dbReference>
<dbReference type="Proteomes" id="UP000315017">
    <property type="component" value="Chromosome"/>
</dbReference>
<evidence type="ECO:0000313" key="3">
    <source>
        <dbReference type="EMBL" id="QDU26677.1"/>
    </source>
</evidence>
<evidence type="ECO:0000313" key="4">
    <source>
        <dbReference type="Proteomes" id="UP000315017"/>
    </source>
</evidence>
<keyword evidence="4" id="KW-1185">Reference proteome</keyword>
<keyword evidence="2" id="KW-0472">Membrane</keyword>
<protein>
    <recommendedName>
        <fullName evidence="5">HlyD family secretion protein</fullName>
    </recommendedName>
</protein>
<dbReference type="GO" id="GO:0030313">
    <property type="term" value="C:cell envelope"/>
    <property type="evidence" value="ECO:0007669"/>
    <property type="project" value="TreeGrafter"/>
</dbReference>
<dbReference type="RefSeq" id="WP_145087455.1">
    <property type="nucleotide sequence ID" value="NZ_CP036274.1"/>
</dbReference>
<dbReference type="GO" id="GO:0015679">
    <property type="term" value="P:plasma membrane copper ion transport"/>
    <property type="evidence" value="ECO:0007669"/>
    <property type="project" value="TreeGrafter"/>
</dbReference>
<keyword evidence="1" id="KW-0813">Transport</keyword>
<dbReference type="Gene3D" id="2.40.30.170">
    <property type="match status" value="1"/>
</dbReference>
<dbReference type="EMBL" id="CP036274">
    <property type="protein sequence ID" value="QDU26677.1"/>
    <property type="molecule type" value="Genomic_DNA"/>
</dbReference>
<proteinExistence type="predicted"/>
<dbReference type="AlphaFoldDB" id="A0A517Y8W3"/>
<dbReference type="KEGG" id="aagg:ETAA8_17580"/>
<reference evidence="3 4" key="1">
    <citation type="submission" date="2019-02" db="EMBL/GenBank/DDBJ databases">
        <title>Deep-cultivation of Planctomycetes and their phenomic and genomic characterization uncovers novel biology.</title>
        <authorList>
            <person name="Wiegand S."/>
            <person name="Jogler M."/>
            <person name="Boedeker C."/>
            <person name="Pinto D."/>
            <person name="Vollmers J."/>
            <person name="Rivas-Marin E."/>
            <person name="Kohn T."/>
            <person name="Peeters S.H."/>
            <person name="Heuer A."/>
            <person name="Rast P."/>
            <person name="Oberbeckmann S."/>
            <person name="Bunk B."/>
            <person name="Jeske O."/>
            <person name="Meyerdierks A."/>
            <person name="Storesund J.E."/>
            <person name="Kallscheuer N."/>
            <person name="Luecker S."/>
            <person name="Lage O.M."/>
            <person name="Pohl T."/>
            <person name="Merkel B.J."/>
            <person name="Hornburger P."/>
            <person name="Mueller R.-W."/>
            <person name="Bruemmer F."/>
            <person name="Labrenz M."/>
            <person name="Spormann A.M."/>
            <person name="Op den Camp H."/>
            <person name="Overmann J."/>
            <person name="Amann R."/>
            <person name="Jetten M.S.M."/>
            <person name="Mascher T."/>
            <person name="Medema M.H."/>
            <person name="Devos D.P."/>
            <person name="Kaster A.-K."/>
            <person name="Ovreas L."/>
            <person name="Rohde M."/>
            <person name="Galperin M.Y."/>
            <person name="Jogler C."/>
        </authorList>
    </citation>
    <scope>NUCLEOTIDE SEQUENCE [LARGE SCALE GENOMIC DNA]</scope>
    <source>
        <strain evidence="3 4">ETA_A8</strain>
    </source>
</reference>
<keyword evidence="2" id="KW-1133">Transmembrane helix</keyword>
<organism evidence="3 4">
    <name type="scientific">Anatilimnocola aggregata</name>
    <dbReference type="NCBI Taxonomy" id="2528021"/>
    <lineage>
        <taxon>Bacteria</taxon>
        <taxon>Pseudomonadati</taxon>
        <taxon>Planctomycetota</taxon>
        <taxon>Planctomycetia</taxon>
        <taxon>Pirellulales</taxon>
        <taxon>Pirellulaceae</taxon>
        <taxon>Anatilimnocola</taxon>
    </lineage>
</organism>
<gene>
    <name evidence="3" type="ORF">ETAA8_17580</name>
</gene>
<dbReference type="Gene3D" id="2.40.50.100">
    <property type="match status" value="1"/>
</dbReference>
<evidence type="ECO:0008006" key="5">
    <source>
        <dbReference type="Google" id="ProtNLM"/>
    </source>
</evidence>